<organism evidence="1 2">
    <name type="scientific">Paralvinella palmiformis</name>
    <dbReference type="NCBI Taxonomy" id="53620"/>
    <lineage>
        <taxon>Eukaryota</taxon>
        <taxon>Metazoa</taxon>
        <taxon>Spiralia</taxon>
        <taxon>Lophotrochozoa</taxon>
        <taxon>Annelida</taxon>
        <taxon>Polychaeta</taxon>
        <taxon>Sedentaria</taxon>
        <taxon>Canalipalpata</taxon>
        <taxon>Terebellida</taxon>
        <taxon>Terebelliformia</taxon>
        <taxon>Alvinellidae</taxon>
        <taxon>Paralvinella</taxon>
    </lineage>
</organism>
<keyword evidence="2" id="KW-1185">Reference proteome</keyword>
<evidence type="ECO:0000313" key="1">
    <source>
        <dbReference type="EMBL" id="KAK2169299.1"/>
    </source>
</evidence>
<sequence>MTVNKRFDLDLRPVLPPICNVDMDDLLTIRGTCNKPDDKSLTIPGYMKSTLRAPGPCVRLVAHTISGFRLQQTDIRRRYSLSTPSDDLIVLRQNINLLVVSTRLLLTNGIRSIQIDITLARSQSTNQRHVTANNRNHCVVDPL</sequence>
<comment type="caution">
    <text evidence="1">The sequence shown here is derived from an EMBL/GenBank/DDBJ whole genome shotgun (WGS) entry which is preliminary data.</text>
</comment>
<dbReference type="AlphaFoldDB" id="A0AAD9NJC5"/>
<gene>
    <name evidence="1" type="ORF">LSH36_11g04015</name>
</gene>
<name>A0AAD9NJC5_9ANNE</name>
<reference evidence="1" key="1">
    <citation type="journal article" date="2023" name="Mol. Biol. Evol.">
        <title>Third-Generation Sequencing Reveals the Adaptive Role of the Epigenome in Three Deep-Sea Polychaetes.</title>
        <authorList>
            <person name="Perez M."/>
            <person name="Aroh O."/>
            <person name="Sun Y."/>
            <person name="Lan Y."/>
            <person name="Juniper S.K."/>
            <person name="Young C.R."/>
            <person name="Angers B."/>
            <person name="Qian P.Y."/>
        </authorList>
    </citation>
    <scope>NUCLEOTIDE SEQUENCE</scope>
    <source>
        <strain evidence="1">P08H-3</strain>
    </source>
</reference>
<protein>
    <submittedName>
        <fullName evidence="1">Uncharacterized protein</fullName>
    </submittedName>
</protein>
<proteinExistence type="predicted"/>
<dbReference type="Proteomes" id="UP001208570">
    <property type="component" value="Unassembled WGS sequence"/>
</dbReference>
<evidence type="ECO:0000313" key="2">
    <source>
        <dbReference type="Proteomes" id="UP001208570"/>
    </source>
</evidence>
<accession>A0AAD9NJC5</accession>
<dbReference type="EMBL" id="JAODUP010000011">
    <property type="protein sequence ID" value="KAK2169299.1"/>
    <property type="molecule type" value="Genomic_DNA"/>
</dbReference>